<dbReference type="EC" id="3.5.3.13" evidence="7"/>
<dbReference type="InterPro" id="IPR032466">
    <property type="entry name" value="Metal_Hydrolase"/>
</dbReference>
<dbReference type="PANTHER" id="PTHR11271">
    <property type="entry name" value="GUANINE DEAMINASE"/>
    <property type="match status" value="1"/>
</dbReference>
<evidence type="ECO:0000313" key="7">
    <source>
        <dbReference type="EMBL" id="MBB2188625.1"/>
    </source>
</evidence>
<evidence type="ECO:0000313" key="8">
    <source>
        <dbReference type="Proteomes" id="UP000555756"/>
    </source>
</evidence>
<keyword evidence="4" id="KW-0862">Zinc</keyword>
<dbReference type="SUPFAM" id="SSF51338">
    <property type="entry name" value="Composite domain of metallo-dependent hydrolases"/>
    <property type="match status" value="1"/>
</dbReference>
<accession>A0A7W4PCG7</accession>
<dbReference type="InterPro" id="IPR006680">
    <property type="entry name" value="Amidohydro-rel"/>
</dbReference>
<dbReference type="InterPro" id="IPR011059">
    <property type="entry name" value="Metal-dep_hydrolase_composite"/>
</dbReference>
<dbReference type="Pfam" id="PF22429">
    <property type="entry name" value="HutF_N"/>
    <property type="match status" value="1"/>
</dbReference>
<feature type="domain" description="Formimidoylglutamate deiminase N-terminal" evidence="6">
    <location>
        <begin position="5"/>
        <end position="47"/>
    </location>
</feature>
<dbReference type="Proteomes" id="UP000555756">
    <property type="component" value="Unassembled WGS sequence"/>
</dbReference>
<dbReference type="NCBIfam" id="NF006681">
    <property type="entry name" value="PRK09229.1-2"/>
    <property type="match status" value="1"/>
</dbReference>
<gene>
    <name evidence="7" type="ORF">HLH34_01430</name>
</gene>
<evidence type="ECO:0000256" key="4">
    <source>
        <dbReference type="ARBA" id="ARBA00022833"/>
    </source>
</evidence>
<dbReference type="InterPro" id="IPR055156">
    <property type="entry name" value="HutF-like_N"/>
</dbReference>
<evidence type="ECO:0000256" key="2">
    <source>
        <dbReference type="ARBA" id="ARBA00022723"/>
    </source>
</evidence>
<dbReference type="EMBL" id="JABEQF010000001">
    <property type="protein sequence ID" value="MBB2188625.1"/>
    <property type="molecule type" value="Genomic_DNA"/>
</dbReference>
<dbReference type="InterPro" id="IPR051607">
    <property type="entry name" value="Metallo-dep_hydrolases"/>
</dbReference>
<keyword evidence="2" id="KW-0479">Metal-binding</keyword>
<evidence type="ECO:0000259" key="6">
    <source>
        <dbReference type="Pfam" id="PF22429"/>
    </source>
</evidence>
<dbReference type="Gene3D" id="3.20.20.140">
    <property type="entry name" value="Metal-dependent hydrolases"/>
    <property type="match status" value="1"/>
</dbReference>
<dbReference type="Gene3D" id="2.30.40.10">
    <property type="entry name" value="Urease, subunit C, domain 1"/>
    <property type="match status" value="1"/>
</dbReference>
<dbReference type="AlphaFoldDB" id="A0A7W4PCG7"/>
<evidence type="ECO:0000256" key="3">
    <source>
        <dbReference type="ARBA" id="ARBA00022801"/>
    </source>
</evidence>
<comment type="cofactor">
    <cofactor evidence="1">
        <name>Zn(2+)</name>
        <dbReference type="ChEBI" id="CHEBI:29105"/>
    </cofactor>
</comment>
<keyword evidence="8" id="KW-1185">Reference proteome</keyword>
<dbReference type="GO" id="GO:0050416">
    <property type="term" value="F:formimidoylglutamate deiminase activity"/>
    <property type="evidence" value="ECO:0007669"/>
    <property type="project" value="UniProtKB-EC"/>
</dbReference>
<organism evidence="7 8">
    <name type="scientific">Gluconacetobacter azotocaptans</name>
    <dbReference type="NCBI Taxonomy" id="142834"/>
    <lineage>
        <taxon>Bacteria</taxon>
        <taxon>Pseudomonadati</taxon>
        <taxon>Pseudomonadota</taxon>
        <taxon>Alphaproteobacteria</taxon>
        <taxon>Acetobacterales</taxon>
        <taxon>Acetobacteraceae</taxon>
        <taxon>Gluconacetobacter</taxon>
    </lineage>
</organism>
<dbReference type="InterPro" id="IPR010252">
    <property type="entry name" value="HutF"/>
</dbReference>
<feature type="domain" description="Amidohydrolase-related" evidence="5">
    <location>
        <begin position="57"/>
        <end position="432"/>
    </location>
</feature>
<evidence type="ECO:0000256" key="1">
    <source>
        <dbReference type="ARBA" id="ARBA00001947"/>
    </source>
</evidence>
<dbReference type="SUPFAM" id="SSF51556">
    <property type="entry name" value="Metallo-dependent hydrolases"/>
    <property type="match status" value="1"/>
</dbReference>
<dbReference type="PANTHER" id="PTHR11271:SF48">
    <property type="entry name" value="AMIDOHYDROLASE-RELATED DOMAIN-CONTAINING PROTEIN"/>
    <property type="match status" value="1"/>
</dbReference>
<sequence>MGPTTVGFARQALLPDGWRDDVRIVTDAAGRIAAVQAGADPAGADWRADIVIPPMPSLHSHAFQRAMAGMTETRQNPTDTFWTWRTLMYRLALRLSPDQMEIVAAYLYMEMLCAGYTQVAEFHYLHHAPDGTPYERKAEMSLRLLAAAQGVGMGITILPTLYAQAGFNAAPLQPDQRRFATDVETIGTIVADLRRASAHDPLATVGLGFHSLRAVTTDAMRRALAAPEHDGPIHIHVAEQQREVTDCLSATGRRPVAFLMDEIGVDARWCLVHATHLDADETARLAASGAVAGLCPITEADLGDGLFPLRDFLDDGGRFGIGTDSNILISPGEELRLLEYGQRLGRQQRCVSLPSGQTGSVGGYLYRAALRGGAQACGLPAWGLAPGARADLCVLDAGRLSLPGLKRDAILDAALFASPRLPVRDVMCGGVWRVRDGRHADHDRLTQAFRTTVAAVLAD</sequence>
<dbReference type="GO" id="GO:0019239">
    <property type="term" value="F:deaminase activity"/>
    <property type="evidence" value="ECO:0007669"/>
    <property type="project" value="TreeGrafter"/>
</dbReference>
<dbReference type="Pfam" id="PF01979">
    <property type="entry name" value="Amidohydro_1"/>
    <property type="match status" value="1"/>
</dbReference>
<dbReference type="GO" id="GO:0005829">
    <property type="term" value="C:cytosol"/>
    <property type="evidence" value="ECO:0007669"/>
    <property type="project" value="TreeGrafter"/>
</dbReference>
<dbReference type="GO" id="GO:0046872">
    <property type="term" value="F:metal ion binding"/>
    <property type="evidence" value="ECO:0007669"/>
    <property type="project" value="UniProtKB-KW"/>
</dbReference>
<dbReference type="NCBIfam" id="TIGR02022">
    <property type="entry name" value="hutF"/>
    <property type="match status" value="1"/>
</dbReference>
<protein>
    <submittedName>
        <fullName evidence="7">Formimidoylglutamate deiminase</fullName>
        <ecNumber evidence="7">3.5.3.13</ecNumber>
    </submittedName>
</protein>
<proteinExistence type="predicted"/>
<keyword evidence="3 7" id="KW-0378">Hydrolase</keyword>
<reference evidence="7 8" key="1">
    <citation type="submission" date="2020-04" db="EMBL/GenBank/DDBJ databases">
        <title>Description of novel Gluconacetobacter.</title>
        <authorList>
            <person name="Sombolestani A."/>
        </authorList>
    </citation>
    <scope>NUCLEOTIDE SEQUENCE [LARGE SCALE GENOMIC DNA]</scope>
    <source>
        <strain evidence="7 8">LMG 21311</strain>
    </source>
</reference>
<dbReference type="NCBIfam" id="NF006684">
    <property type="entry name" value="PRK09229.1-5"/>
    <property type="match status" value="1"/>
</dbReference>
<name>A0A7W4PCG7_9PROT</name>
<comment type="caution">
    <text evidence="7">The sequence shown here is derived from an EMBL/GenBank/DDBJ whole genome shotgun (WGS) entry which is preliminary data.</text>
</comment>
<evidence type="ECO:0000259" key="5">
    <source>
        <dbReference type="Pfam" id="PF01979"/>
    </source>
</evidence>